<feature type="transmembrane region" description="Helical" evidence="9">
    <location>
        <begin position="363"/>
        <end position="381"/>
    </location>
</feature>
<feature type="transmembrane region" description="Helical" evidence="9">
    <location>
        <begin position="387"/>
        <end position="411"/>
    </location>
</feature>
<dbReference type="GO" id="GO:0046677">
    <property type="term" value="P:response to antibiotic"/>
    <property type="evidence" value="ECO:0007669"/>
    <property type="project" value="UniProtKB-KW"/>
</dbReference>
<feature type="transmembrane region" description="Helical" evidence="9">
    <location>
        <begin position="423"/>
        <end position="447"/>
    </location>
</feature>
<keyword evidence="4 9" id="KW-0812">Transmembrane</keyword>
<sequence length="498" mass="50755">MSLSPDTVRTDGPAPAGAPVPAASVPAPHEPPPERMGTRRWCILAVLCAAQFMAALDFSIVSVALPTIGDDLGFQLSHLQWVITAFALPSGGFLLLFSRAGDLYGRRTWFLIGLALFTVTSLAGGLAQDPLPLLAARVGQGLATAMIVPTGMALITTSFPEGPLRNKALGINGALLSLGFTAGVILGGVITESLNWRWTMFINVPFGIVAVIVTLLLVAESRNAEKGTLDVPGAVTVSGGLLAVIHGVTTADRSGWADPVVLGSLAAGAALLAVFVRVESRSASPLVPLRVLTRRTVGWGNFAGLVTFSMITSVVFLMTMYMHQVMAYNPLQIGLCFAALGGAMIVAGPLVPRLVRTWGPGGTLAAGLLVQTAGTLLLLLLGTEGGLALLLVGTGVAGWGHMMAVVSYTIAATSGLSNALQGAASGLATTAQLVGLTIGTPVVGAIATGRIAALEATSVGVKEATVSGVHLGIAAVAVFLVAGVLTSALLLRGPRTTR</sequence>
<dbReference type="InterPro" id="IPR011701">
    <property type="entry name" value="MFS"/>
</dbReference>
<dbReference type="KEGG" id="sfic:EIZ62_19180"/>
<feature type="compositionally biased region" description="Low complexity" evidence="8">
    <location>
        <begin position="12"/>
        <end position="27"/>
    </location>
</feature>
<evidence type="ECO:0000313" key="11">
    <source>
        <dbReference type="EMBL" id="QGV80123.1"/>
    </source>
</evidence>
<protein>
    <submittedName>
        <fullName evidence="11">MFS transporter</fullName>
    </submittedName>
</protein>
<dbReference type="Proteomes" id="UP000422572">
    <property type="component" value="Chromosome"/>
</dbReference>
<feature type="transmembrane region" description="Helical" evidence="9">
    <location>
        <begin position="168"/>
        <end position="190"/>
    </location>
</feature>
<dbReference type="Gene3D" id="1.20.1250.20">
    <property type="entry name" value="MFS general substrate transporter like domains"/>
    <property type="match status" value="1"/>
</dbReference>
<dbReference type="EMBL" id="CP034279">
    <property type="protein sequence ID" value="QGV80123.1"/>
    <property type="molecule type" value="Genomic_DNA"/>
</dbReference>
<dbReference type="InterPro" id="IPR020846">
    <property type="entry name" value="MFS_dom"/>
</dbReference>
<evidence type="ECO:0000256" key="6">
    <source>
        <dbReference type="ARBA" id="ARBA00023136"/>
    </source>
</evidence>
<feature type="transmembrane region" description="Helical" evidence="9">
    <location>
        <begin position="299"/>
        <end position="319"/>
    </location>
</feature>
<feature type="transmembrane region" description="Helical" evidence="9">
    <location>
        <begin position="78"/>
        <end position="97"/>
    </location>
</feature>
<keyword evidence="5 9" id="KW-1133">Transmembrane helix</keyword>
<feature type="region of interest" description="Disordered" evidence="8">
    <location>
        <begin position="1"/>
        <end position="35"/>
    </location>
</feature>
<name>A0A6I6F849_9ACTN</name>
<dbReference type="PRINTS" id="PR01036">
    <property type="entry name" value="TCRTETB"/>
</dbReference>
<feature type="domain" description="Major facilitator superfamily (MFS) profile" evidence="10">
    <location>
        <begin position="43"/>
        <end position="495"/>
    </location>
</feature>
<evidence type="ECO:0000256" key="1">
    <source>
        <dbReference type="ARBA" id="ARBA00004651"/>
    </source>
</evidence>
<dbReference type="PROSITE" id="PS50850">
    <property type="entry name" value="MFS"/>
    <property type="match status" value="1"/>
</dbReference>
<accession>A0A6I6F849</accession>
<proteinExistence type="predicted"/>
<dbReference type="Pfam" id="PF07690">
    <property type="entry name" value="MFS_1"/>
    <property type="match status" value="1"/>
</dbReference>
<feature type="transmembrane region" description="Helical" evidence="9">
    <location>
        <begin position="41"/>
        <end position="66"/>
    </location>
</feature>
<evidence type="ECO:0000256" key="4">
    <source>
        <dbReference type="ARBA" id="ARBA00022692"/>
    </source>
</evidence>
<evidence type="ECO:0000256" key="2">
    <source>
        <dbReference type="ARBA" id="ARBA00022448"/>
    </source>
</evidence>
<feature type="transmembrane region" description="Helical" evidence="9">
    <location>
        <begin position="231"/>
        <end position="248"/>
    </location>
</feature>
<evidence type="ECO:0000256" key="5">
    <source>
        <dbReference type="ARBA" id="ARBA00022989"/>
    </source>
</evidence>
<reference evidence="11 12" key="1">
    <citation type="submission" date="2018-12" db="EMBL/GenBank/DDBJ databases">
        <title>Complete genome sequence of Streptomyces ficellus NRRL8067, the producer of ficellomycin, feldamycin and nojirimycin.</title>
        <authorList>
            <person name="Zhang H."/>
            <person name="Yue R."/>
            <person name="Liu Y."/>
            <person name="Li M."/>
            <person name="Mu H."/>
            <person name="Zhang J."/>
        </authorList>
    </citation>
    <scope>NUCLEOTIDE SEQUENCE [LARGE SCALE GENOMIC DNA]</scope>
    <source>
        <strain evidence="11 12">NRRL 8067</strain>
    </source>
</reference>
<dbReference type="PANTHER" id="PTHR42718:SF46">
    <property type="entry name" value="BLR6921 PROTEIN"/>
    <property type="match status" value="1"/>
</dbReference>
<dbReference type="PANTHER" id="PTHR42718">
    <property type="entry name" value="MAJOR FACILITATOR SUPERFAMILY MULTIDRUG TRANSPORTER MFSC"/>
    <property type="match status" value="1"/>
</dbReference>
<keyword evidence="12" id="KW-1185">Reference proteome</keyword>
<organism evidence="11 12">
    <name type="scientific">Streptomyces ficellus</name>
    <dbReference type="NCBI Taxonomy" id="1977088"/>
    <lineage>
        <taxon>Bacteria</taxon>
        <taxon>Bacillati</taxon>
        <taxon>Actinomycetota</taxon>
        <taxon>Actinomycetes</taxon>
        <taxon>Kitasatosporales</taxon>
        <taxon>Streptomycetaceae</taxon>
        <taxon>Streptomyces</taxon>
    </lineage>
</organism>
<keyword evidence="2" id="KW-0813">Transport</keyword>
<keyword evidence="7" id="KW-0046">Antibiotic resistance</keyword>
<dbReference type="OrthoDB" id="7375466at2"/>
<feature type="transmembrane region" description="Helical" evidence="9">
    <location>
        <begin position="260"/>
        <end position="278"/>
    </location>
</feature>
<dbReference type="CDD" id="cd17321">
    <property type="entry name" value="MFS_MMR_MDR_like"/>
    <property type="match status" value="1"/>
</dbReference>
<dbReference type="InterPro" id="IPR036259">
    <property type="entry name" value="MFS_trans_sf"/>
</dbReference>
<gene>
    <name evidence="11" type="ORF">EIZ62_19180</name>
</gene>
<dbReference type="GO" id="GO:0005886">
    <property type="term" value="C:plasma membrane"/>
    <property type="evidence" value="ECO:0007669"/>
    <property type="project" value="UniProtKB-SubCell"/>
</dbReference>
<dbReference type="GO" id="GO:0022857">
    <property type="term" value="F:transmembrane transporter activity"/>
    <property type="evidence" value="ECO:0007669"/>
    <property type="project" value="InterPro"/>
</dbReference>
<evidence type="ECO:0000256" key="9">
    <source>
        <dbReference type="SAM" id="Phobius"/>
    </source>
</evidence>
<feature type="transmembrane region" description="Helical" evidence="9">
    <location>
        <begin position="467"/>
        <end position="491"/>
    </location>
</feature>
<evidence type="ECO:0000256" key="7">
    <source>
        <dbReference type="ARBA" id="ARBA00023251"/>
    </source>
</evidence>
<feature type="transmembrane region" description="Helical" evidence="9">
    <location>
        <begin position="331"/>
        <end position="351"/>
    </location>
</feature>
<dbReference type="Gene3D" id="1.20.1720.10">
    <property type="entry name" value="Multidrug resistance protein D"/>
    <property type="match status" value="1"/>
</dbReference>
<dbReference type="AlphaFoldDB" id="A0A6I6F849"/>
<feature type="transmembrane region" description="Helical" evidence="9">
    <location>
        <begin position="109"/>
        <end position="128"/>
    </location>
</feature>
<feature type="transmembrane region" description="Helical" evidence="9">
    <location>
        <begin position="196"/>
        <end position="219"/>
    </location>
</feature>
<evidence type="ECO:0000256" key="8">
    <source>
        <dbReference type="SAM" id="MobiDB-lite"/>
    </source>
</evidence>
<keyword evidence="3" id="KW-1003">Cell membrane</keyword>
<dbReference type="SUPFAM" id="SSF103473">
    <property type="entry name" value="MFS general substrate transporter"/>
    <property type="match status" value="1"/>
</dbReference>
<evidence type="ECO:0000256" key="3">
    <source>
        <dbReference type="ARBA" id="ARBA00022475"/>
    </source>
</evidence>
<evidence type="ECO:0000259" key="10">
    <source>
        <dbReference type="PROSITE" id="PS50850"/>
    </source>
</evidence>
<feature type="transmembrane region" description="Helical" evidence="9">
    <location>
        <begin position="134"/>
        <end position="156"/>
    </location>
</feature>
<evidence type="ECO:0000313" key="12">
    <source>
        <dbReference type="Proteomes" id="UP000422572"/>
    </source>
</evidence>
<dbReference type="RefSeq" id="WP_156693850.1">
    <property type="nucleotide sequence ID" value="NZ_CP034279.1"/>
</dbReference>
<comment type="subcellular location">
    <subcellularLocation>
        <location evidence="1">Cell membrane</location>
        <topology evidence="1">Multi-pass membrane protein</topology>
    </subcellularLocation>
</comment>
<keyword evidence="6 9" id="KW-0472">Membrane</keyword>